<keyword evidence="1" id="KW-0677">Repeat</keyword>
<dbReference type="GO" id="GO:0005886">
    <property type="term" value="C:plasma membrane"/>
    <property type="evidence" value="ECO:0007669"/>
    <property type="project" value="TreeGrafter"/>
</dbReference>
<dbReference type="InterPro" id="IPR024862">
    <property type="entry name" value="TRPV"/>
</dbReference>
<feature type="compositionally biased region" description="Polar residues" evidence="2">
    <location>
        <begin position="1205"/>
        <end position="1217"/>
    </location>
</feature>
<feature type="transmembrane region" description="Helical" evidence="3">
    <location>
        <begin position="922"/>
        <end position="952"/>
    </location>
</feature>
<feature type="region of interest" description="Disordered" evidence="2">
    <location>
        <begin position="1195"/>
        <end position="1220"/>
    </location>
</feature>
<feature type="transmembrane region" description="Helical" evidence="3">
    <location>
        <begin position="860"/>
        <end position="881"/>
    </location>
</feature>
<dbReference type="GO" id="GO:0098703">
    <property type="term" value="P:calcium ion import across plasma membrane"/>
    <property type="evidence" value="ECO:0007669"/>
    <property type="project" value="TreeGrafter"/>
</dbReference>
<accession>A0A9N8VHS7</accession>
<dbReference type="PANTHER" id="PTHR10582:SF2">
    <property type="entry name" value="INACTIVE"/>
    <property type="match status" value="1"/>
</dbReference>
<dbReference type="PANTHER" id="PTHR10582">
    <property type="entry name" value="TRANSIENT RECEPTOR POTENTIAL ION CHANNEL PROTEIN"/>
    <property type="match status" value="1"/>
</dbReference>
<dbReference type="GO" id="GO:0005262">
    <property type="term" value="F:calcium channel activity"/>
    <property type="evidence" value="ECO:0007669"/>
    <property type="project" value="TreeGrafter"/>
</dbReference>
<keyword evidence="3" id="KW-0812">Transmembrane</keyword>
<evidence type="ECO:0000313" key="5">
    <source>
        <dbReference type="Proteomes" id="UP000789831"/>
    </source>
</evidence>
<feature type="region of interest" description="Disordered" evidence="2">
    <location>
        <begin position="1230"/>
        <end position="1249"/>
    </location>
</feature>
<sequence length="1288" mass="148290">MADTASPPMPASERLINALDKKKLETDFQYMAMNSSGKALAVLDIKTRSFNIRRIEANWKAYHELFSFDGVPTPICYPSDGLDRWSIAISDFDETGNFSVALSCLETSRNAGDRKKTIDQILPTHSQYGEERLKTQLKDMTHDSTVILICQRKRLKEFFFINYGGVVKFVTGSELAFAEKLIIMGRQGFCIGSVNELRAILCEVQEDHCDETTPLEVKQRDVAQIYLFPRPMESLLDNLEGNSFCAFLDNCIHQKFLNSIDSRNNIEVFSLVKGRFKFSCNSPDYNRNASVGIPIFARSSDDKYFAVSVDNNTIVIYLLENTLEIAVERIDELTKEEGNLIRFIGFCEKDTKLFILVEQNNMYRFFFWDLFTSSLSYIQESNVKTSKVKWATHPYKQPFVQFQDQIVAFTNDKQVVLLEEIMMPKTEPRIAEFDESINIMLDDKKTHDLHSYEPWFRPKSQVVRHVKQLFHGHQLVVGMQTIQIWKKDSDDKERLLYIWRIPKELEKATSSAILRAWAKETKFTAITEKEEGPFDGILGEKSDDVIEHVEDTIWEQPTSTYIQDAADALVFLQQQRKLAKDGDRCNKIGKIIGKVATIIFEFAERSPNQFRLLDSKYHIVAALVEARCADQIMDILDSRDEHENPRNLHIPQLDVRDKKLTFLQAHGFQLPRKESELTLAIKTGHPEIVEHLLNYYKRNTAKNAGWMFTVTQELPTIFEKYPRFAHKFFDRKSFISAKEISLDPWHNHQLAIQAAGKKAFTFVPNLYLTTAKSEKKLKRHSHLDDDLKVPFYRMVPLPNITVSPKANILYGALTLGNAIQHRSPFSKLILLDPTGKIFKNPAIEAVINYTWEQSGKLSTWLAFGFSIVFSVFFVWLCHLHLEFIVYNNHSGFYLPGWIITTYTSGLWLFIQIQRMQFHRGPPWLAICFWFESAVIALCFFVDLIVVVVYFQVSTQGLAGHTSYCSTRFDICRGQVSIIAFACLGVWSHLFLRMRFLPRIGEYILILCQIVVKLWLFLASQTFVITGYGIAMYMILRFIPDLGLTPILQNYNITSNGTTILKINEDFDSYDVTDNRFFNAYSSIEGAYSWILGQYDVLLRWDFVPIHIIVILASIILVTIMQNMLIALMSDVVSTENNRESKHYARMQTRAQFTVDYGNIAALWTYWSKQEKPRYIYYQVHHKPEEDQEPFIQTLQPSSDVDKNKNSGNSDNYYNKSMDNSELRGRLSVGTDTSISRGYSPARSDISGVSSHAMDVNSEIEAVLQQLESHKTQIALLAGTLQRIVKNNQ</sequence>
<comment type="caution">
    <text evidence="4">The sequence shown here is derived from an EMBL/GenBank/DDBJ whole genome shotgun (WGS) entry which is preliminary data.</text>
</comment>
<evidence type="ECO:0000256" key="3">
    <source>
        <dbReference type="SAM" id="Phobius"/>
    </source>
</evidence>
<evidence type="ECO:0000256" key="2">
    <source>
        <dbReference type="SAM" id="MobiDB-lite"/>
    </source>
</evidence>
<keyword evidence="3" id="KW-0472">Membrane</keyword>
<feature type="transmembrane region" description="Helical" evidence="3">
    <location>
        <begin position="1003"/>
        <end position="1035"/>
    </location>
</feature>
<keyword evidence="3" id="KW-1133">Transmembrane helix</keyword>
<gene>
    <name evidence="4" type="ORF">AGERDE_LOCUS1688</name>
</gene>
<name>A0A9N8VHS7_9GLOM</name>
<feature type="transmembrane region" description="Helical" evidence="3">
    <location>
        <begin position="1105"/>
        <end position="1128"/>
    </location>
</feature>
<evidence type="ECO:0000313" key="4">
    <source>
        <dbReference type="EMBL" id="CAG8450317.1"/>
    </source>
</evidence>
<evidence type="ECO:0000256" key="1">
    <source>
        <dbReference type="ARBA" id="ARBA00022737"/>
    </source>
</evidence>
<proteinExistence type="predicted"/>
<feature type="transmembrane region" description="Helical" evidence="3">
    <location>
        <begin position="972"/>
        <end position="991"/>
    </location>
</feature>
<feature type="transmembrane region" description="Helical" evidence="3">
    <location>
        <begin position="893"/>
        <end position="910"/>
    </location>
</feature>
<reference evidence="4" key="1">
    <citation type="submission" date="2021-06" db="EMBL/GenBank/DDBJ databases">
        <authorList>
            <person name="Kallberg Y."/>
            <person name="Tangrot J."/>
            <person name="Rosling A."/>
        </authorList>
    </citation>
    <scope>NUCLEOTIDE SEQUENCE</scope>
    <source>
        <strain evidence="4">MT106</strain>
    </source>
</reference>
<dbReference type="EMBL" id="CAJVPL010000122">
    <property type="protein sequence ID" value="CAG8450317.1"/>
    <property type="molecule type" value="Genomic_DNA"/>
</dbReference>
<protein>
    <submittedName>
        <fullName evidence="4">7327_t:CDS:1</fullName>
    </submittedName>
</protein>
<keyword evidence="5" id="KW-1185">Reference proteome</keyword>
<dbReference type="OrthoDB" id="2433234at2759"/>
<dbReference type="Proteomes" id="UP000789831">
    <property type="component" value="Unassembled WGS sequence"/>
</dbReference>
<organism evidence="4 5">
    <name type="scientific">Ambispora gerdemannii</name>
    <dbReference type="NCBI Taxonomy" id="144530"/>
    <lineage>
        <taxon>Eukaryota</taxon>
        <taxon>Fungi</taxon>
        <taxon>Fungi incertae sedis</taxon>
        <taxon>Mucoromycota</taxon>
        <taxon>Glomeromycotina</taxon>
        <taxon>Glomeromycetes</taxon>
        <taxon>Archaeosporales</taxon>
        <taxon>Ambisporaceae</taxon>
        <taxon>Ambispora</taxon>
    </lineage>
</organism>